<name>A0A0H5SGK6_HERHM</name>
<dbReference type="InterPro" id="IPR036388">
    <property type="entry name" value="WH-like_DNA-bd_sf"/>
</dbReference>
<evidence type="ECO:0000256" key="3">
    <source>
        <dbReference type="ARBA" id="ARBA00023125"/>
    </source>
</evidence>
<dbReference type="PANTHER" id="PTHR33238">
    <property type="entry name" value="IRON (METAL) DEPENDENT REPRESSOR, DTXR FAMILY"/>
    <property type="match status" value="1"/>
</dbReference>
<dbReference type="GO" id="GO:0003700">
    <property type="term" value="F:DNA-binding transcription factor activity"/>
    <property type="evidence" value="ECO:0007669"/>
    <property type="project" value="InterPro"/>
</dbReference>
<dbReference type="AlphaFoldDB" id="A0A0H5SGK6"/>
<dbReference type="Gene3D" id="1.10.60.10">
    <property type="entry name" value="Iron dependent repressor, metal binding and dimerisation domain"/>
    <property type="match status" value="1"/>
</dbReference>
<reference evidence="6 7" key="1">
    <citation type="submission" date="2015-06" db="EMBL/GenBank/DDBJ databases">
        <authorList>
            <person name="Wibberg Daniel"/>
        </authorList>
    </citation>
    <scope>NUCLEOTIDE SEQUENCE [LARGE SCALE GENOMIC DNA]</scope>
    <source>
        <strain evidence="6 7">T3/55T</strain>
    </source>
</reference>
<evidence type="ECO:0000256" key="4">
    <source>
        <dbReference type="ARBA" id="ARBA00023163"/>
    </source>
</evidence>
<evidence type="ECO:0000256" key="2">
    <source>
        <dbReference type="ARBA" id="ARBA00023015"/>
    </source>
</evidence>
<dbReference type="InterPro" id="IPR036421">
    <property type="entry name" value="Fe_dep_repressor_sf"/>
</dbReference>
<evidence type="ECO:0000259" key="5">
    <source>
        <dbReference type="PROSITE" id="PS50944"/>
    </source>
</evidence>
<organism evidence="6 7">
    <name type="scientific">Herbinix hemicellulosilytica</name>
    <dbReference type="NCBI Taxonomy" id="1564487"/>
    <lineage>
        <taxon>Bacteria</taxon>
        <taxon>Bacillati</taxon>
        <taxon>Bacillota</taxon>
        <taxon>Clostridia</taxon>
        <taxon>Lachnospirales</taxon>
        <taxon>Lachnospiraceae</taxon>
        <taxon>Herbinix</taxon>
    </lineage>
</organism>
<evidence type="ECO:0000313" key="6">
    <source>
        <dbReference type="EMBL" id="CRZ33936.1"/>
    </source>
</evidence>
<dbReference type="GO" id="GO:0046983">
    <property type="term" value="F:protein dimerization activity"/>
    <property type="evidence" value="ECO:0007669"/>
    <property type="project" value="InterPro"/>
</dbReference>
<proteinExistence type="inferred from homology"/>
<evidence type="ECO:0000313" key="7">
    <source>
        <dbReference type="Proteomes" id="UP000236497"/>
    </source>
</evidence>
<feature type="domain" description="HTH dtxR-type" evidence="5">
    <location>
        <begin position="21"/>
        <end position="82"/>
    </location>
</feature>
<gene>
    <name evidence="6" type="ORF">HHT355_0733</name>
</gene>
<dbReference type="InterPro" id="IPR022687">
    <property type="entry name" value="HTH_DTXR"/>
</dbReference>
<sequence length="144" mass="16959">MDSNTDFYTFRGYQLNDNAQLTSSMEDYLEMICRMLKKQDVVRIHELAARLHVKPSSASKMVNNLRLLGLVNFEKYGYIKLTVKGLAVGEYLIYRHDVLNKLLCLINNSDDETEQVEKIEHFLNEKTIRNIEKHLNEYLIMQKK</sequence>
<dbReference type="Pfam" id="PF02742">
    <property type="entry name" value="Fe_dep_repr_C"/>
    <property type="match status" value="1"/>
</dbReference>
<dbReference type="SUPFAM" id="SSF46785">
    <property type="entry name" value="Winged helix' DNA-binding domain"/>
    <property type="match status" value="1"/>
</dbReference>
<dbReference type="SUPFAM" id="SSF47979">
    <property type="entry name" value="Iron-dependent repressor protein, dimerization domain"/>
    <property type="match status" value="1"/>
</dbReference>
<comment type="similarity">
    <text evidence="1">Belongs to the DtxR/MntR family.</text>
</comment>
<dbReference type="PROSITE" id="PS50944">
    <property type="entry name" value="HTH_DTXR"/>
    <property type="match status" value="1"/>
</dbReference>
<dbReference type="PANTHER" id="PTHR33238:SF7">
    <property type="entry name" value="IRON-DEPENDENT TRANSCRIPTIONAL REGULATOR"/>
    <property type="match status" value="1"/>
</dbReference>
<dbReference type="InterPro" id="IPR050536">
    <property type="entry name" value="DtxR_MntR_Metal-Reg"/>
</dbReference>
<dbReference type="Pfam" id="PF01325">
    <property type="entry name" value="Fe_dep_repress"/>
    <property type="match status" value="1"/>
</dbReference>
<keyword evidence="3" id="KW-0238">DNA-binding</keyword>
<accession>A0A0H5SGK6</accession>
<dbReference type="InterPro" id="IPR001367">
    <property type="entry name" value="Fe_dep_repressor"/>
</dbReference>
<dbReference type="InterPro" id="IPR036390">
    <property type="entry name" value="WH_DNA-bd_sf"/>
</dbReference>
<dbReference type="SMART" id="SM00529">
    <property type="entry name" value="HTH_DTXR"/>
    <property type="match status" value="1"/>
</dbReference>
<dbReference type="GO" id="GO:0046914">
    <property type="term" value="F:transition metal ion binding"/>
    <property type="evidence" value="ECO:0007669"/>
    <property type="project" value="InterPro"/>
</dbReference>
<protein>
    <recommendedName>
        <fullName evidence="5">HTH dtxR-type domain-containing protein</fullName>
    </recommendedName>
</protein>
<dbReference type="Proteomes" id="UP000236497">
    <property type="component" value="Unassembled WGS sequence"/>
</dbReference>
<evidence type="ECO:0000256" key="1">
    <source>
        <dbReference type="ARBA" id="ARBA00007871"/>
    </source>
</evidence>
<dbReference type="GO" id="GO:0003677">
    <property type="term" value="F:DNA binding"/>
    <property type="evidence" value="ECO:0007669"/>
    <property type="project" value="UniProtKB-KW"/>
</dbReference>
<dbReference type="OrthoDB" id="9791355at2"/>
<dbReference type="EMBL" id="CVTD020000010">
    <property type="protein sequence ID" value="CRZ33936.1"/>
    <property type="molecule type" value="Genomic_DNA"/>
</dbReference>
<keyword evidence="4" id="KW-0804">Transcription</keyword>
<dbReference type="RefSeq" id="WP_103202073.1">
    <property type="nucleotide sequence ID" value="NZ_CVTD020000010.1"/>
</dbReference>
<keyword evidence="2" id="KW-0805">Transcription regulation</keyword>
<dbReference type="Gene3D" id="1.10.10.10">
    <property type="entry name" value="Winged helix-like DNA-binding domain superfamily/Winged helix DNA-binding domain"/>
    <property type="match status" value="1"/>
</dbReference>
<keyword evidence="7" id="KW-1185">Reference proteome</keyword>
<dbReference type="InterPro" id="IPR022689">
    <property type="entry name" value="Iron_dep_repressor"/>
</dbReference>